<dbReference type="Proteomes" id="UP000694701">
    <property type="component" value="Unplaced"/>
</dbReference>
<dbReference type="Pfam" id="PF00078">
    <property type="entry name" value="RVT_1"/>
    <property type="match status" value="1"/>
</dbReference>
<dbReference type="PANTHER" id="PTHR33332">
    <property type="entry name" value="REVERSE TRANSCRIPTASE DOMAIN-CONTAINING PROTEIN"/>
    <property type="match status" value="1"/>
</dbReference>
<feature type="domain" description="Reverse transcriptase" evidence="1">
    <location>
        <begin position="1"/>
        <end position="235"/>
    </location>
</feature>
<dbReference type="SUPFAM" id="SSF56672">
    <property type="entry name" value="DNA/RNA polymerases"/>
    <property type="match status" value="1"/>
</dbReference>
<dbReference type="PROSITE" id="PS50878">
    <property type="entry name" value="RT_POL"/>
    <property type="match status" value="1"/>
</dbReference>
<protein>
    <recommendedName>
        <fullName evidence="1">Reverse transcriptase domain-containing protein</fullName>
    </recommendedName>
</protein>
<dbReference type="Ensembl" id="ENSCCRT00020004195.1">
    <property type="protein sequence ID" value="ENSCCRP00020003635.1"/>
    <property type="gene ID" value="ENSCCRG00020002099.1"/>
</dbReference>
<dbReference type="InterPro" id="IPR043502">
    <property type="entry name" value="DNA/RNA_pol_sf"/>
</dbReference>
<sequence>MSKASYLTLYLYVYYLCTYSLLERFQSRFRSGHSTETALVRVLNDLLVIADSGACGILVMLDLTAAFDTICHSILLDRLHKWTGLSGTVLDWFESYLSARSPLVYLGSNRSQTVSLCQGVPQGSVLGPTLFSIYMLPLGKIIQKYGLSYHCYADDTQIYISSQPDLNFSSSNLSDCLMEIKGWMKLNFLKLNCSKTEVLLIGTPLNVSKCKDFRISVDNTQLSPSGQVRNFGVIFDAQLTFNSHFNNITKVAFFHLRNIVRIRPFLSRPDAEKLIHACITSRLDYCNSLFAGLPANSIKRLQFIQKFIQLFCRTCFDSHLITPSHHTGAPATALASSSVTY</sequence>
<organism evidence="2 3">
    <name type="scientific">Cyprinus carpio</name>
    <name type="common">Common carp</name>
    <dbReference type="NCBI Taxonomy" id="7962"/>
    <lineage>
        <taxon>Eukaryota</taxon>
        <taxon>Metazoa</taxon>
        <taxon>Chordata</taxon>
        <taxon>Craniata</taxon>
        <taxon>Vertebrata</taxon>
        <taxon>Euteleostomi</taxon>
        <taxon>Actinopterygii</taxon>
        <taxon>Neopterygii</taxon>
        <taxon>Teleostei</taxon>
        <taxon>Ostariophysi</taxon>
        <taxon>Cypriniformes</taxon>
        <taxon>Cyprinidae</taxon>
        <taxon>Cyprininae</taxon>
        <taxon>Cyprinus</taxon>
    </lineage>
</organism>
<evidence type="ECO:0000259" key="1">
    <source>
        <dbReference type="PROSITE" id="PS50878"/>
    </source>
</evidence>
<evidence type="ECO:0000313" key="2">
    <source>
        <dbReference type="Ensembl" id="ENSCCRP00020003635.1"/>
    </source>
</evidence>
<proteinExistence type="predicted"/>
<name>A0A8C2C1M2_CYPCA</name>
<evidence type="ECO:0000313" key="3">
    <source>
        <dbReference type="Proteomes" id="UP000694701"/>
    </source>
</evidence>
<dbReference type="CDD" id="cd01650">
    <property type="entry name" value="RT_nLTR_like"/>
    <property type="match status" value="1"/>
</dbReference>
<reference evidence="2" key="1">
    <citation type="submission" date="2025-08" db="UniProtKB">
        <authorList>
            <consortium name="Ensembl"/>
        </authorList>
    </citation>
    <scope>IDENTIFICATION</scope>
</reference>
<accession>A0A8C2C1M2</accession>
<dbReference type="AlphaFoldDB" id="A0A8C2C1M2"/>
<dbReference type="InterPro" id="IPR000477">
    <property type="entry name" value="RT_dom"/>
</dbReference>